<gene>
    <name evidence="1" type="ORF">ABGV49_07975</name>
</gene>
<accession>A0ABV0FCZ3</accession>
<protein>
    <recommendedName>
        <fullName evidence="3">Lysine-specific metallo-endopeptidase domain-containing protein</fullName>
    </recommendedName>
</protein>
<reference evidence="1 2" key="1">
    <citation type="submission" date="2024-05" db="EMBL/GenBank/DDBJ databases">
        <authorList>
            <person name="De Oliveira J.P."/>
            <person name="Noriler S.A."/>
            <person name="De Oliveira A.G."/>
            <person name="Sipoli D.S."/>
        </authorList>
    </citation>
    <scope>NUCLEOTIDE SEQUENCE [LARGE SCALE GENOMIC DNA]</scope>
    <source>
        <strain evidence="1 2">LABIM189</strain>
    </source>
</reference>
<evidence type="ECO:0008006" key="3">
    <source>
        <dbReference type="Google" id="ProtNLM"/>
    </source>
</evidence>
<organism evidence="1 2">
    <name type="scientific">Chromobacterium vaccinii</name>
    <dbReference type="NCBI Taxonomy" id="1108595"/>
    <lineage>
        <taxon>Bacteria</taxon>
        <taxon>Pseudomonadati</taxon>
        <taxon>Pseudomonadota</taxon>
        <taxon>Betaproteobacteria</taxon>
        <taxon>Neisseriales</taxon>
        <taxon>Chromobacteriaceae</taxon>
        <taxon>Chromobacterium</taxon>
    </lineage>
</organism>
<dbReference type="EMBL" id="JBDOJC010000001">
    <property type="protein sequence ID" value="MEO2216987.1"/>
    <property type="molecule type" value="Genomic_DNA"/>
</dbReference>
<sequence length="151" mass="17675">MKEYRDCVYEKDIWIDYKLQAHICTNQKDIGKSCVVENVKVRKLTSGEVALCRQYFSDQIHYDKVWLINDSARALGAGYKDTSIVRFPFVFLPRSWRDDFSKEDSALAVVANWLHEMTHVWQFCVGGSQFERGNAEGDFRTYDEKKNICNK</sequence>
<dbReference type="Proteomes" id="UP001455709">
    <property type="component" value="Unassembled WGS sequence"/>
</dbReference>
<proteinExistence type="predicted"/>
<name>A0ABV0FCZ3_9NEIS</name>
<evidence type="ECO:0000313" key="1">
    <source>
        <dbReference type="EMBL" id="MEO2216987.1"/>
    </source>
</evidence>
<evidence type="ECO:0000313" key="2">
    <source>
        <dbReference type="Proteomes" id="UP001455709"/>
    </source>
</evidence>
<comment type="caution">
    <text evidence="1">The sequence shown here is derived from an EMBL/GenBank/DDBJ whole genome shotgun (WGS) entry which is preliminary data.</text>
</comment>
<keyword evidence="2" id="KW-1185">Reference proteome</keyword>
<dbReference type="RefSeq" id="WP_347370293.1">
    <property type="nucleotide sequence ID" value="NZ_JBDOJC010000001.1"/>
</dbReference>